<feature type="repeat" description="PPR" evidence="2">
    <location>
        <begin position="668"/>
        <end position="698"/>
    </location>
</feature>
<feature type="repeat" description="PPR" evidence="2">
    <location>
        <begin position="286"/>
        <end position="320"/>
    </location>
</feature>
<evidence type="ECO:0000313" key="4">
    <source>
        <dbReference type="EMBL" id="RXH82304.1"/>
    </source>
</evidence>
<feature type="transmembrane region" description="Helical" evidence="3">
    <location>
        <begin position="184"/>
        <end position="200"/>
    </location>
</feature>
<dbReference type="FunFam" id="1.25.40.10:FF:000031">
    <property type="entry name" value="Pentatricopeptide repeat-containing protein mitochondrial"/>
    <property type="match status" value="1"/>
</dbReference>
<keyword evidence="1" id="KW-0677">Repeat</keyword>
<dbReference type="EMBL" id="RDQH01000338">
    <property type="protein sequence ID" value="RXH82304.1"/>
    <property type="molecule type" value="Genomic_DNA"/>
</dbReference>
<dbReference type="InterPro" id="IPR011990">
    <property type="entry name" value="TPR-like_helical_dom_sf"/>
</dbReference>
<keyword evidence="5" id="KW-1185">Reference proteome</keyword>
<evidence type="ECO:0000313" key="5">
    <source>
        <dbReference type="Proteomes" id="UP000290289"/>
    </source>
</evidence>
<keyword evidence="3" id="KW-1133">Transmembrane helix</keyword>
<sequence length="782" mass="87101">MQQILHFQFQPVLSKQSLCFSYPFVKTKTSLPSNLFAPKSPIFTIPLSLYHQIQTHNPILCARKNKRRNGSQRLTRLLLQLVPAIVSNFKILPQPLDLVVEEFCSGDGSGGGLGIWKGFGGGGDGFGRKRKRKSLLLFLLYGVLVICALGLLFGGDVESNVLFYGLGFGLSGVAMVQWWDKIGIFAIFFGGVLVGLGFQREELQKLGLKIRAFCPAMETKHQKIILSLLEKCRSMSELKQIHGLMITASVVNNVIQLSRLVDFCTNSEARDLGYAKKVFRQISQPSVYIWNSMIRGYSNSGNPVASLIMYREMLQRGYLPDNFTFPFVLKSCSVIADYHYGKCVHNCIVKTGYGLEVYGSTCLLRMYASCADMESALKVFDIIPKWNVVAWTSLISGFVNNSRAIEAIKVFKSMELHNVQPNEITMVHVVVACARSRDIGTGKLVHSRIRQQGFDPFGSSFNFNVVLATALLDMYAKCGSLRTARDLFNKMAQKNLVTWNSMISAYNQYGRAEDAIDLFSDMRIAGFVPDQTTFLGVIGACGQLGALAFGRNLHSYVSKTSMGKDTTIGTALVDMYAKIGDAGSARRIFENLQKKDVMAWTSMIICLATHGHGMEALHTFRKMQEDASVIPDQITYIGVLSACSHIGLVEEGQRHFASMVNLYGIKPTADHYCCMVDLLSRAGHFDEAMRLLEEMPIQPNVAVWGALLNGCEIHENVDLADQVRRYIIEMEPHGSGVYVLLSNIYARAGRWQEVNRVRELMKNRNIAKNLGHSSVEMELLSS</sequence>
<dbReference type="Pfam" id="PF20431">
    <property type="entry name" value="E_motif"/>
    <property type="match status" value="1"/>
</dbReference>
<dbReference type="InterPro" id="IPR046960">
    <property type="entry name" value="PPR_At4g14850-like_plant"/>
</dbReference>
<dbReference type="SUPFAM" id="SSF48452">
    <property type="entry name" value="TPR-like"/>
    <property type="match status" value="1"/>
</dbReference>
<dbReference type="Pfam" id="PF01535">
    <property type="entry name" value="PPR"/>
    <property type="match status" value="1"/>
</dbReference>
<feature type="repeat" description="PPR" evidence="2">
    <location>
        <begin position="495"/>
        <end position="529"/>
    </location>
</feature>
<keyword evidence="3" id="KW-0812">Transmembrane</keyword>
<evidence type="ECO:0000256" key="1">
    <source>
        <dbReference type="ARBA" id="ARBA00022737"/>
    </source>
</evidence>
<evidence type="ECO:0008006" key="6">
    <source>
        <dbReference type="Google" id="ProtNLM"/>
    </source>
</evidence>
<dbReference type="InterPro" id="IPR002885">
    <property type="entry name" value="PPR_rpt"/>
</dbReference>
<dbReference type="InterPro" id="IPR046848">
    <property type="entry name" value="E_motif"/>
</dbReference>
<dbReference type="Proteomes" id="UP000290289">
    <property type="component" value="Chromosome 12"/>
</dbReference>
<dbReference type="PANTHER" id="PTHR47926:SF344">
    <property type="entry name" value="OS07G0636900 PROTEIN"/>
    <property type="match status" value="1"/>
</dbReference>
<dbReference type="FunFam" id="1.25.40.10:FF:000090">
    <property type="entry name" value="Pentatricopeptide repeat-containing protein, chloroplastic"/>
    <property type="match status" value="1"/>
</dbReference>
<comment type="caution">
    <text evidence="4">The sequence shown here is derived from an EMBL/GenBank/DDBJ whole genome shotgun (WGS) entry which is preliminary data.</text>
</comment>
<evidence type="ECO:0000256" key="2">
    <source>
        <dbReference type="PROSITE-ProRule" id="PRU00708"/>
    </source>
</evidence>
<evidence type="ECO:0000256" key="3">
    <source>
        <dbReference type="SAM" id="Phobius"/>
    </source>
</evidence>
<name>A0A498IJJ9_MALDO</name>
<dbReference type="NCBIfam" id="TIGR00756">
    <property type="entry name" value="PPR"/>
    <property type="match status" value="4"/>
</dbReference>
<dbReference type="Pfam" id="PF13041">
    <property type="entry name" value="PPR_2"/>
    <property type="match status" value="3"/>
</dbReference>
<dbReference type="GO" id="GO:0003723">
    <property type="term" value="F:RNA binding"/>
    <property type="evidence" value="ECO:0007669"/>
    <property type="project" value="InterPro"/>
</dbReference>
<dbReference type="FunFam" id="1.25.40.10:FF:000470">
    <property type="entry name" value="Pentatricopeptide repeat-containing protein At5g66520"/>
    <property type="match status" value="1"/>
</dbReference>
<dbReference type="AlphaFoldDB" id="A0A498IJJ9"/>
<feature type="repeat" description="PPR" evidence="2">
    <location>
        <begin position="387"/>
        <end position="421"/>
    </location>
</feature>
<protein>
    <recommendedName>
        <fullName evidence="6">Pentacotripeptide-repeat region of PRORP domain-containing protein</fullName>
    </recommendedName>
</protein>
<keyword evidence="3" id="KW-0472">Membrane</keyword>
<dbReference type="Pfam" id="PF12854">
    <property type="entry name" value="PPR_1"/>
    <property type="match status" value="1"/>
</dbReference>
<feature type="transmembrane region" description="Helical" evidence="3">
    <location>
        <begin position="161"/>
        <end position="179"/>
    </location>
</feature>
<dbReference type="GO" id="GO:0009451">
    <property type="term" value="P:RNA modification"/>
    <property type="evidence" value="ECO:0007669"/>
    <property type="project" value="InterPro"/>
</dbReference>
<dbReference type="Gene3D" id="1.25.40.10">
    <property type="entry name" value="Tetratricopeptide repeat domain"/>
    <property type="match status" value="4"/>
</dbReference>
<feature type="transmembrane region" description="Helical" evidence="3">
    <location>
        <begin position="135"/>
        <end position="155"/>
    </location>
</feature>
<dbReference type="PROSITE" id="PS51375">
    <property type="entry name" value="PPR"/>
    <property type="match status" value="4"/>
</dbReference>
<proteinExistence type="predicted"/>
<accession>A0A498IJJ9</accession>
<dbReference type="PANTHER" id="PTHR47926">
    <property type="entry name" value="PENTATRICOPEPTIDE REPEAT-CONTAINING PROTEIN"/>
    <property type="match status" value="1"/>
</dbReference>
<organism evidence="4 5">
    <name type="scientific">Malus domestica</name>
    <name type="common">Apple</name>
    <name type="synonym">Pyrus malus</name>
    <dbReference type="NCBI Taxonomy" id="3750"/>
    <lineage>
        <taxon>Eukaryota</taxon>
        <taxon>Viridiplantae</taxon>
        <taxon>Streptophyta</taxon>
        <taxon>Embryophyta</taxon>
        <taxon>Tracheophyta</taxon>
        <taxon>Spermatophyta</taxon>
        <taxon>Magnoliopsida</taxon>
        <taxon>eudicotyledons</taxon>
        <taxon>Gunneridae</taxon>
        <taxon>Pentapetalae</taxon>
        <taxon>rosids</taxon>
        <taxon>fabids</taxon>
        <taxon>Rosales</taxon>
        <taxon>Rosaceae</taxon>
        <taxon>Amygdaloideae</taxon>
        <taxon>Maleae</taxon>
        <taxon>Malus</taxon>
    </lineage>
</organism>
<gene>
    <name evidence="4" type="ORF">DVH24_036645</name>
</gene>
<reference evidence="4 5" key="1">
    <citation type="submission" date="2018-10" db="EMBL/GenBank/DDBJ databases">
        <title>A high-quality apple genome assembly.</title>
        <authorList>
            <person name="Hu J."/>
        </authorList>
    </citation>
    <scope>NUCLEOTIDE SEQUENCE [LARGE SCALE GENOMIC DNA]</scope>
    <source>
        <strain evidence="5">cv. HFTH1</strain>
        <tissue evidence="4">Young leaf</tissue>
    </source>
</reference>